<feature type="region of interest" description="Disordered" evidence="2">
    <location>
        <begin position="778"/>
        <end position="797"/>
    </location>
</feature>
<dbReference type="PANTHER" id="PTHR46580">
    <property type="entry name" value="SENSOR KINASE-RELATED"/>
    <property type="match status" value="1"/>
</dbReference>
<evidence type="ECO:0000313" key="3">
    <source>
        <dbReference type="EMBL" id="APW59831.1"/>
    </source>
</evidence>
<dbReference type="Pfam" id="PF13517">
    <property type="entry name" value="FG-GAP_3"/>
    <property type="match status" value="3"/>
</dbReference>
<protein>
    <recommendedName>
        <fullName evidence="5">FG-GAP repeat protein</fullName>
    </recommendedName>
</protein>
<name>A0A1U7CLM8_9BACT</name>
<dbReference type="STRING" id="1387353.BSF38_01289"/>
<dbReference type="KEGG" id="pbor:BSF38_01289"/>
<dbReference type="AlphaFoldDB" id="A0A1U7CLM8"/>
<dbReference type="SUPFAM" id="SSF69318">
    <property type="entry name" value="Integrin alpha N-terminal domain"/>
    <property type="match status" value="3"/>
</dbReference>
<keyword evidence="4" id="KW-1185">Reference proteome</keyword>
<evidence type="ECO:0008006" key="5">
    <source>
        <dbReference type="Google" id="ProtNLM"/>
    </source>
</evidence>
<dbReference type="Proteomes" id="UP000186309">
    <property type="component" value="Chromosome"/>
</dbReference>
<proteinExistence type="predicted"/>
<feature type="compositionally biased region" description="Polar residues" evidence="2">
    <location>
        <begin position="788"/>
        <end position="797"/>
    </location>
</feature>
<reference evidence="4" key="1">
    <citation type="submission" date="2016-12" db="EMBL/GenBank/DDBJ databases">
        <title>Comparative genomics of four Isosphaeraceae planctomycetes: a common pool of plasmids and glycoside hydrolase genes.</title>
        <authorList>
            <person name="Ivanova A."/>
        </authorList>
    </citation>
    <scope>NUCLEOTIDE SEQUENCE [LARGE SCALE GENOMIC DNA]</scope>
    <source>
        <strain evidence="4">PX4</strain>
    </source>
</reference>
<keyword evidence="1" id="KW-0732">Signal</keyword>
<dbReference type="InterPro" id="IPR028994">
    <property type="entry name" value="Integrin_alpha_N"/>
</dbReference>
<accession>A0A1U7CLM8</accession>
<sequence>MTMLPQIRPVVLIPLFLGLVIVGRPTPVEAQEPAAKSKLADYFGFQPLELYKLERRIGNLVVRDLDGDKIGDVIVGNNARSRIDLLLSTKLPAGEADARPFRKEANDLESDKRMRLASISVNKEIVSLDVGDFNGDGKPDLVYYGTPAEVEILFNQGPGKFGNPKRIHSGEAVEGSNSLAVGDLDQDGRDDVALIAENELILIYQTAPGVLTEPERVPHTASNPRMVKIHDLNGDGASDLLILDSGTDHPIHVRFATKDKKLGPEQRFAVESPRAITYGQIDGMPGVEVLTIENTSGRGKVYTLDESSTDDANKWGRLIFFGLPKGSDRGRALAVGDLDGDKKKDVLVTDPANAQVWVYRQSGKSGLNTGQSFPGLLGGKAVVLADLDKNGSDEAYVLSEQEKQIGRSQFENGRLGFPTPLPIKGEPIAMGLAQFDKASTPAIVYAARTKPGADSFELRAIRRGDSGEFAERKFGPNESVPLTGLSGAPTAIRAFDVNNDGETDIIIFSAFGSPVLLLGQPKDHSLAPFGGSLGPLGGATPSGLSVMNLKGPALIVAQNTFARHIVLDAKGQWEIKDQYNAGRAAVQIQGAAALDVTGEGSADVVLLDRTSKSLLFLTPKDGVYRQTGTLSVGSINFEGLHVADFDGDGRDDLLIAGSDRFAVLQTGDKGQRLKEIASYEPKRNEARLADLITGDLNGDGVPDVVFTDVAEQSLDIASYVGDEELLHATTFKLFERKSFRGGGDMIEPRDMALGDVDGDGRTDLVAILHDRVVILRQDAGSTEKKPESNSNKATAAK</sequence>
<evidence type="ECO:0000256" key="2">
    <source>
        <dbReference type="SAM" id="MobiDB-lite"/>
    </source>
</evidence>
<gene>
    <name evidence="3" type="ORF">BSF38_01289</name>
</gene>
<dbReference type="InterPro" id="IPR013517">
    <property type="entry name" value="FG-GAP"/>
</dbReference>
<dbReference type="PANTHER" id="PTHR46580:SF4">
    <property type="entry name" value="ATP_GTP-BINDING PROTEIN"/>
    <property type="match status" value="1"/>
</dbReference>
<dbReference type="Gene3D" id="2.130.10.130">
    <property type="entry name" value="Integrin alpha, N-terminal"/>
    <property type="match status" value="3"/>
</dbReference>
<evidence type="ECO:0000256" key="1">
    <source>
        <dbReference type="ARBA" id="ARBA00022729"/>
    </source>
</evidence>
<organism evidence="3 4">
    <name type="scientific">Paludisphaera borealis</name>
    <dbReference type="NCBI Taxonomy" id="1387353"/>
    <lineage>
        <taxon>Bacteria</taxon>
        <taxon>Pseudomonadati</taxon>
        <taxon>Planctomycetota</taxon>
        <taxon>Planctomycetia</taxon>
        <taxon>Isosphaerales</taxon>
        <taxon>Isosphaeraceae</taxon>
        <taxon>Paludisphaera</taxon>
    </lineage>
</organism>
<dbReference type="RefSeq" id="WP_237170770.1">
    <property type="nucleotide sequence ID" value="NZ_CP019082.1"/>
</dbReference>
<dbReference type="EMBL" id="CP019082">
    <property type="protein sequence ID" value="APW59831.1"/>
    <property type="molecule type" value="Genomic_DNA"/>
</dbReference>
<evidence type="ECO:0000313" key="4">
    <source>
        <dbReference type="Proteomes" id="UP000186309"/>
    </source>
</evidence>